<evidence type="ECO:0000313" key="1">
    <source>
        <dbReference type="EMBL" id="EYB86807.1"/>
    </source>
</evidence>
<keyword evidence="2" id="KW-1185">Reference proteome</keyword>
<dbReference type="Proteomes" id="UP000024635">
    <property type="component" value="Unassembled WGS sequence"/>
</dbReference>
<reference evidence="2" key="1">
    <citation type="journal article" date="2015" name="Nat. Genet.">
        <title>The genome and transcriptome of the zoonotic hookworm Ancylostoma ceylanicum identify infection-specific gene families.</title>
        <authorList>
            <person name="Schwarz E.M."/>
            <person name="Hu Y."/>
            <person name="Antoshechkin I."/>
            <person name="Miller M.M."/>
            <person name="Sternberg P.W."/>
            <person name="Aroian R.V."/>
        </authorList>
    </citation>
    <scope>NUCLEOTIDE SEQUENCE</scope>
    <source>
        <strain evidence="2">HY135</strain>
    </source>
</reference>
<gene>
    <name evidence="1" type="primary">Acey_s0272.g910</name>
    <name evidence="1" type="ORF">Y032_0272g910</name>
</gene>
<name>A0A016S8W6_9BILA</name>
<comment type="caution">
    <text evidence="1">The sequence shown here is derived from an EMBL/GenBank/DDBJ whole genome shotgun (WGS) entry which is preliminary data.</text>
</comment>
<sequence>MTTNELYFSPDMHTIVHLILIQHQKPAENRRNGAWASRVHRFPRPCLPDVGAVVEVHVACGRTVHGMVYGSEFNAAHRFQRGAVEDEVGDVVVVCS</sequence>
<accession>A0A016S8W6</accession>
<organism evidence="1 2">
    <name type="scientific">Ancylostoma ceylanicum</name>
    <dbReference type="NCBI Taxonomy" id="53326"/>
    <lineage>
        <taxon>Eukaryota</taxon>
        <taxon>Metazoa</taxon>
        <taxon>Ecdysozoa</taxon>
        <taxon>Nematoda</taxon>
        <taxon>Chromadorea</taxon>
        <taxon>Rhabditida</taxon>
        <taxon>Rhabditina</taxon>
        <taxon>Rhabditomorpha</taxon>
        <taxon>Strongyloidea</taxon>
        <taxon>Ancylostomatidae</taxon>
        <taxon>Ancylostomatinae</taxon>
        <taxon>Ancylostoma</taxon>
    </lineage>
</organism>
<proteinExistence type="predicted"/>
<evidence type="ECO:0000313" key="2">
    <source>
        <dbReference type="Proteomes" id="UP000024635"/>
    </source>
</evidence>
<protein>
    <submittedName>
        <fullName evidence="1">Uncharacterized protein</fullName>
    </submittedName>
</protein>
<dbReference type="EMBL" id="JARK01001608">
    <property type="protein sequence ID" value="EYB86807.1"/>
    <property type="molecule type" value="Genomic_DNA"/>
</dbReference>
<dbReference type="AlphaFoldDB" id="A0A016S8W6"/>